<proteinExistence type="inferred from homology"/>
<dbReference type="AlphaFoldDB" id="A0A6L5XBZ2"/>
<dbReference type="PANTHER" id="PTHR36842">
    <property type="entry name" value="PROTEIN TOLB HOMOLOG"/>
    <property type="match status" value="1"/>
</dbReference>
<dbReference type="Pfam" id="PF07676">
    <property type="entry name" value="PD40"/>
    <property type="match status" value="2"/>
</dbReference>
<feature type="signal peptide" evidence="2">
    <location>
        <begin position="1"/>
        <end position="18"/>
    </location>
</feature>
<name>A0A6L5XBZ2_9BACT</name>
<keyword evidence="2" id="KW-0732">Signal</keyword>
<evidence type="ECO:0000256" key="1">
    <source>
        <dbReference type="ARBA" id="ARBA00009820"/>
    </source>
</evidence>
<reference evidence="3 4" key="1">
    <citation type="submission" date="2019-08" db="EMBL/GenBank/DDBJ databases">
        <title>In-depth cultivation of the pig gut microbiome towards novel bacterial diversity and tailored functional studies.</title>
        <authorList>
            <person name="Wylensek D."/>
            <person name="Hitch T.C.A."/>
            <person name="Clavel T."/>
        </authorList>
    </citation>
    <scope>NUCLEOTIDE SEQUENCE [LARGE SCALE GENOMIC DNA]</scope>
    <source>
        <strain evidence="3 4">Oil-RF-744-WCA-WT-10</strain>
    </source>
</reference>
<dbReference type="InterPro" id="IPR011659">
    <property type="entry name" value="WD40"/>
</dbReference>
<organism evidence="3 4">
    <name type="scientific">Sodaliphilus pleomorphus</name>
    <dbReference type="NCBI Taxonomy" id="2606626"/>
    <lineage>
        <taxon>Bacteria</taxon>
        <taxon>Pseudomonadati</taxon>
        <taxon>Bacteroidota</taxon>
        <taxon>Bacteroidia</taxon>
        <taxon>Bacteroidales</taxon>
        <taxon>Muribaculaceae</taxon>
        <taxon>Sodaliphilus</taxon>
    </lineage>
</organism>
<evidence type="ECO:0000313" key="3">
    <source>
        <dbReference type="EMBL" id="MSS17969.1"/>
    </source>
</evidence>
<evidence type="ECO:0000313" key="4">
    <source>
        <dbReference type="Proteomes" id="UP000483362"/>
    </source>
</evidence>
<keyword evidence="4" id="KW-1185">Reference proteome</keyword>
<sequence length="301" mass="32178">MKRLFFVLAVGLALVAHGQVAVVTSNERVPGIDEPGFYPQLSQDGRRLVYSSGEAQGLRLYDFDSHRSTTISDGNGAGLGAKFGPDGNVYYVTQALGDGNLVYRTGHCYNVAQHTSQVVLEAQHGAVRAVAGRGGVAIRGSKRSYASSRNMGTSVYTEGSKVYITTAGKTVAYSPVESWAGYIWPSLSPDGKKVAFVAAEKGVVVIDLTGRVLAMLGKYQMPAWYNNDYIVAQNAHDDGHQFTSSQIMLLKADGTCKQALTASTSMTMQPASAAGRIVYTTIDGLLYEMTIAINPQNSASR</sequence>
<dbReference type="EMBL" id="VULT01000014">
    <property type="protein sequence ID" value="MSS17969.1"/>
    <property type="molecule type" value="Genomic_DNA"/>
</dbReference>
<evidence type="ECO:0000256" key="2">
    <source>
        <dbReference type="SAM" id="SignalP"/>
    </source>
</evidence>
<dbReference type="InterPro" id="IPR011042">
    <property type="entry name" value="6-blade_b-propeller_TolB-like"/>
</dbReference>
<dbReference type="Proteomes" id="UP000483362">
    <property type="component" value="Unassembled WGS sequence"/>
</dbReference>
<comment type="similarity">
    <text evidence="1">Belongs to the TolB family.</text>
</comment>
<dbReference type="SUPFAM" id="SSF82171">
    <property type="entry name" value="DPP6 N-terminal domain-like"/>
    <property type="match status" value="1"/>
</dbReference>
<dbReference type="Gene3D" id="2.120.10.30">
    <property type="entry name" value="TolB, C-terminal domain"/>
    <property type="match status" value="2"/>
</dbReference>
<gene>
    <name evidence="3" type="ORF">FYJ29_09405</name>
</gene>
<dbReference type="RefSeq" id="WP_154328475.1">
    <property type="nucleotide sequence ID" value="NZ_CP045696.1"/>
</dbReference>
<comment type="caution">
    <text evidence="3">The sequence shown here is derived from an EMBL/GenBank/DDBJ whole genome shotgun (WGS) entry which is preliminary data.</text>
</comment>
<accession>A0A6L5XBZ2</accession>
<feature type="chain" id="PRO_5026958237" evidence="2">
    <location>
        <begin position="19"/>
        <end position="301"/>
    </location>
</feature>
<protein>
    <submittedName>
        <fullName evidence="3">Uncharacterized protein</fullName>
    </submittedName>
</protein>